<dbReference type="eggNOG" id="COG1234">
    <property type="taxonomic scope" value="Bacteria"/>
</dbReference>
<gene>
    <name evidence="1" type="ordered locus">HCH_04196</name>
</gene>
<dbReference type="HOGENOM" id="CLU_031317_3_2_6"/>
<proteinExistence type="predicted"/>
<dbReference type="Pfam" id="PF23023">
    <property type="entry name" value="Anti-Pycsar_Apyc1"/>
    <property type="match status" value="1"/>
</dbReference>
<dbReference type="STRING" id="349521.HCH_04196"/>
<dbReference type="InterPro" id="IPR036866">
    <property type="entry name" value="RibonucZ/Hydroxyglut_hydro"/>
</dbReference>
<accession>Q2SEM1</accession>
<sequence length="249" mass="28273">MHIEVLGSGEAYDRARVNSSLLVTEERFQMLIGCGPSVPQALWRRETTVEEIDAIQLSHCGPDHAAGLITLVNWMHAKGRTKPLLLITPHGHRPLLQSLLNYAIWPEQRLCFLLRWKQSDKGLAVGPWSLSTAMTQHASPNRAMLLNGPNGALFFNGEGVLLEAPLRLAGEADLIFLECRSIKKDRHDFHGSWEAYHRLTFKPGSLICLYHVLEQEKARLGDLMYQREDVYLPEQGQCFRLVRGDWELL</sequence>
<organism evidence="1 2">
    <name type="scientific">Hahella chejuensis (strain KCTC 2396)</name>
    <dbReference type="NCBI Taxonomy" id="349521"/>
    <lineage>
        <taxon>Bacteria</taxon>
        <taxon>Pseudomonadati</taxon>
        <taxon>Pseudomonadota</taxon>
        <taxon>Gammaproteobacteria</taxon>
        <taxon>Oceanospirillales</taxon>
        <taxon>Hahellaceae</taxon>
        <taxon>Hahella</taxon>
    </lineage>
</organism>
<keyword evidence="2" id="KW-1185">Reference proteome</keyword>
<evidence type="ECO:0000313" key="1">
    <source>
        <dbReference type="EMBL" id="ABC30903.1"/>
    </source>
</evidence>
<dbReference type="Gene3D" id="3.60.15.10">
    <property type="entry name" value="Ribonuclease Z/Hydroxyacylglutathione hydrolase-like"/>
    <property type="match status" value="1"/>
</dbReference>
<dbReference type="OrthoDB" id="9803916at2"/>
<reference evidence="1 2" key="1">
    <citation type="journal article" date="2005" name="Nucleic Acids Res.">
        <title>Genomic blueprint of Hahella chejuensis, a marine microbe producing an algicidal agent.</title>
        <authorList>
            <person name="Jeong H."/>
            <person name="Yim J.H."/>
            <person name="Lee C."/>
            <person name="Choi S.-H."/>
            <person name="Park Y.K."/>
            <person name="Yoon S.H."/>
            <person name="Hur C.-G."/>
            <person name="Kang H.-Y."/>
            <person name="Kim D."/>
            <person name="Lee H.H."/>
            <person name="Park K.H."/>
            <person name="Park S.-H."/>
            <person name="Park H.-S."/>
            <person name="Lee H.K."/>
            <person name="Oh T.K."/>
            <person name="Kim J.F."/>
        </authorList>
    </citation>
    <scope>NUCLEOTIDE SEQUENCE [LARGE SCALE GENOMIC DNA]</scope>
    <source>
        <strain evidence="1 2">KCTC 2396</strain>
    </source>
</reference>
<dbReference type="EMBL" id="CP000155">
    <property type="protein sequence ID" value="ABC30903.1"/>
    <property type="molecule type" value="Genomic_DNA"/>
</dbReference>
<keyword evidence="1" id="KW-0378">Hydrolase</keyword>
<dbReference type="AlphaFoldDB" id="Q2SEM1"/>
<name>Q2SEM1_HAHCH</name>
<dbReference type="Proteomes" id="UP000000238">
    <property type="component" value="Chromosome"/>
</dbReference>
<dbReference type="RefSeq" id="WP_011397970.1">
    <property type="nucleotide sequence ID" value="NC_007645.1"/>
</dbReference>
<protein>
    <submittedName>
        <fullName evidence="1">Metal-dependent Hydrolase of the beta-lactamase superfamily III</fullName>
    </submittedName>
</protein>
<dbReference type="KEGG" id="hch:HCH_04196"/>
<evidence type="ECO:0000313" key="2">
    <source>
        <dbReference type="Proteomes" id="UP000000238"/>
    </source>
</evidence>
<dbReference type="GO" id="GO:0016787">
    <property type="term" value="F:hydrolase activity"/>
    <property type="evidence" value="ECO:0007669"/>
    <property type="project" value="UniProtKB-KW"/>
</dbReference>
<dbReference type="SUPFAM" id="SSF56281">
    <property type="entry name" value="Metallo-hydrolase/oxidoreductase"/>
    <property type="match status" value="1"/>
</dbReference>